<dbReference type="Proteomes" id="UP000007797">
    <property type="component" value="Unassembled WGS sequence"/>
</dbReference>
<evidence type="ECO:0000256" key="3">
    <source>
        <dbReference type="SAM" id="MobiDB-lite"/>
    </source>
</evidence>
<protein>
    <submittedName>
        <fullName evidence="5">Regulator of chromosome condensation domain-containing protein</fullName>
    </submittedName>
</protein>
<dbReference type="SUPFAM" id="SSF50985">
    <property type="entry name" value="RCC1/BLIP-II"/>
    <property type="match status" value="2"/>
</dbReference>
<dbReference type="KEGG" id="dfa:DFA_01048"/>
<evidence type="ECO:0000259" key="4">
    <source>
        <dbReference type="PROSITE" id="PS50097"/>
    </source>
</evidence>
<feature type="domain" description="BTB" evidence="4">
    <location>
        <begin position="628"/>
        <end position="698"/>
    </location>
</feature>
<feature type="compositionally biased region" description="Low complexity" evidence="3">
    <location>
        <begin position="742"/>
        <end position="767"/>
    </location>
</feature>
<sequence length="900" mass="99890">MSVISFGVNKQSQLGHALEKDHLDPSVIQNLSGMRIVMSACGEAHSLAVTEFGDVYSFGRGREGQLGHPEKYNTAHPNVITALAHERITRVACGNFHSLALTDTGKIYEWGQLHEIDKSAKGLEAPSGLIEMKGIGFASRIAEQSLSQYLSGDKAAYDPTSKNISNVNSQSAQNEDAEDLTNKDEEFDAAAGSGGDDSQNEQKGKHIGKIVDRVQLTPLLVGSIKNQQVVDMSAGWAYSAAVTKSGKVFTWGFNEKGQLGLGDRWFHGLPQQVKFFTNVHIVSVSCGRQHIGVISDQGDLFTWGLGVFGQLGHGKLKSCLHPKKVLAFSEADQLNQKVRQVACGANFTMALTVDGRLWSFGHGEYGQLGATEENQYRDWNRGGNGNGNEREAHLQYAVPQQVEALASVKVKQVTCGHLHTIVVTEDNDVYSWGWGASGCLGFGDRKFQLVPQRVPALSGEIVSSISAGEKHSLVVRSTDTTTFAFDYRNLLNDKKHSDIVFLVQDKKVYANKFIIKSRCPRLYSTILLDKRYGMLQDLSGQDKPMRQITIANVKYQVWTSFLTYLYTDHLVIPPHLRKELADVAVKWGVSRLASLCLRYNYRLRMAEGIPPSTFSHDITQHLGSFDYTDINFQLISSSDIIPSHKCILASRNPYFKTMFECGFREKDQVDFKVGDDIDKETFKTMIEYIYGSNDSIVNQDNAVDLLCLADRFMVQDLKLVTEHYLRQIVQSNNSMIKLFISQQKQQEKSNNNNNNNQSPSPTPSTTTIATGASGQEQMATELLLLSTSPTSSIDAPLTPPSPKEEEEEIITLEDAKIAFDNICLLLQVADRFLAKRLKSVCMETISQLSASSPEHFNVFNKSNETLKVIRCASPSLIRELDHYASANYGQAPNYIMTLTR</sequence>
<dbReference type="Gene3D" id="3.30.710.10">
    <property type="entry name" value="Potassium Channel Kv1.1, Chain A"/>
    <property type="match status" value="2"/>
</dbReference>
<dbReference type="InterPro" id="IPR000408">
    <property type="entry name" value="Reg_chr_condens"/>
</dbReference>
<dbReference type="Gene3D" id="2.130.10.30">
    <property type="entry name" value="Regulator of chromosome condensation 1/beta-lactamase-inhibitor protein II"/>
    <property type="match status" value="3"/>
</dbReference>
<dbReference type="Pfam" id="PF00415">
    <property type="entry name" value="RCC1"/>
    <property type="match status" value="2"/>
</dbReference>
<dbReference type="PANTHER" id="PTHR22872">
    <property type="entry name" value="BTK-BINDING PROTEIN-RELATED"/>
    <property type="match status" value="1"/>
</dbReference>
<dbReference type="OMA" id="FKTMFEC"/>
<dbReference type="InterPro" id="IPR058923">
    <property type="entry name" value="RCC1-like_dom"/>
</dbReference>
<feature type="repeat" description="RCC1" evidence="2">
    <location>
        <begin position="355"/>
        <end position="426"/>
    </location>
</feature>
<dbReference type="EMBL" id="GL883010">
    <property type="protein sequence ID" value="EGG21173.1"/>
    <property type="molecule type" value="Genomic_DNA"/>
</dbReference>
<dbReference type="STRING" id="1054147.F4PQK6"/>
<name>F4PQK6_CACFS</name>
<dbReference type="PROSITE" id="PS50097">
    <property type="entry name" value="BTB"/>
    <property type="match status" value="2"/>
</dbReference>
<dbReference type="SMART" id="SM00225">
    <property type="entry name" value="BTB"/>
    <property type="match status" value="2"/>
</dbReference>
<dbReference type="PRINTS" id="PR00633">
    <property type="entry name" value="RCCNDNSATION"/>
</dbReference>
<dbReference type="GeneID" id="14874172"/>
<dbReference type="RefSeq" id="XP_004359023.1">
    <property type="nucleotide sequence ID" value="XM_004358966.1"/>
</dbReference>
<dbReference type="InterPro" id="IPR051625">
    <property type="entry name" value="Signaling_Regulatory_Domain"/>
</dbReference>
<feature type="region of interest" description="Disordered" evidence="3">
    <location>
        <begin position="742"/>
        <end position="769"/>
    </location>
</feature>
<organism evidence="5 6">
    <name type="scientific">Cavenderia fasciculata</name>
    <name type="common">Slime mold</name>
    <name type="synonym">Dictyostelium fasciculatum</name>
    <dbReference type="NCBI Taxonomy" id="261658"/>
    <lineage>
        <taxon>Eukaryota</taxon>
        <taxon>Amoebozoa</taxon>
        <taxon>Evosea</taxon>
        <taxon>Eumycetozoa</taxon>
        <taxon>Dictyostelia</taxon>
        <taxon>Acytosteliales</taxon>
        <taxon>Cavenderiaceae</taxon>
        <taxon>Cavenderia</taxon>
    </lineage>
</organism>
<feature type="region of interest" description="Disordered" evidence="3">
    <location>
        <begin position="161"/>
        <end position="180"/>
    </location>
</feature>
<dbReference type="Pfam" id="PF00651">
    <property type="entry name" value="BTB"/>
    <property type="match status" value="2"/>
</dbReference>
<evidence type="ECO:0000313" key="5">
    <source>
        <dbReference type="EMBL" id="EGG21173.1"/>
    </source>
</evidence>
<feature type="domain" description="BTB" evidence="4">
    <location>
        <begin position="497"/>
        <end position="574"/>
    </location>
</feature>
<dbReference type="OrthoDB" id="8068875at2759"/>
<proteinExistence type="predicted"/>
<dbReference type="PROSITE" id="PS50012">
    <property type="entry name" value="RCC1_3"/>
    <property type="match status" value="6"/>
</dbReference>
<evidence type="ECO:0000256" key="1">
    <source>
        <dbReference type="ARBA" id="ARBA00022737"/>
    </source>
</evidence>
<evidence type="ECO:0000256" key="2">
    <source>
        <dbReference type="PROSITE-ProRule" id="PRU00235"/>
    </source>
</evidence>
<keyword evidence="1" id="KW-0677">Repeat</keyword>
<evidence type="ECO:0000313" key="6">
    <source>
        <dbReference type="Proteomes" id="UP000007797"/>
    </source>
</evidence>
<dbReference type="InterPro" id="IPR011333">
    <property type="entry name" value="SKP1/BTB/POZ_sf"/>
</dbReference>
<dbReference type="AlphaFoldDB" id="F4PQK6"/>
<dbReference type="Pfam" id="PF25390">
    <property type="entry name" value="WD40_RLD"/>
    <property type="match status" value="1"/>
</dbReference>
<feature type="repeat" description="RCC1" evidence="2">
    <location>
        <begin position="246"/>
        <end position="297"/>
    </location>
</feature>
<keyword evidence="6" id="KW-1185">Reference proteome</keyword>
<feature type="compositionally biased region" description="Polar residues" evidence="3">
    <location>
        <begin position="161"/>
        <end position="174"/>
    </location>
</feature>
<feature type="repeat" description="RCC1" evidence="2">
    <location>
        <begin position="53"/>
        <end position="104"/>
    </location>
</feature>
<dbReference type="CDD" id="cd18186">
    <property type="entry name" value="BTB_POZ_ZBTB_KLHL-like"/>
    <property type="match status" value="1"/>
</dbReference>
<gene>
    <name evidence="5" type="ORF">DFA_01048</name>
</gene>
<dbReference type="InterPro" id="IPR009091">
    <property type="entry name" value="RCC1/BLIP-II"/>
</dbReference>
<dbReference type="PROSITE" id="PS00626">
    <property type="entry name" value="RCC1_2"/>
    <property type="match status" value="2"/>
</dbReference>
<accession>F4PQK6</accession>
<dbReference type="SUPFAM" id="SSF54695">
    <property type="entry name" value="POZ domain"/>
    <property type="match status" value="2"/>
</dbReference>
<feature type="repeat" description="RCC1" evidence="2">
    <location>
        <begin position="1"/>
        <end position="52"/>
    </location>
</feature>
<feature type="repeat" description="RCC1" evidence="2">
    <location>
        <begin position="298"/>
        <end position="354"/>
    </location>
</feature>
<reference evidence="6" key="1">
    <citation type="journal article" date="2011" name="Genome Res.">
        <title>Phylogeny-wide analysis of social amoeba genomes highlights ancient origins for complex intercellular communication.</title>
        <authorList>
            <person name="Heidel A.J."/>
            <person name="Lawal H.M."/>
            <person name="Felder M."/>
            <person name="Schilde C."/>
            <person name="Helps N.R."/>
            <person name="Tunggal B."/>
            <person name="Rivero F."/>
            <person name="John U."/>
            <person name="Schleicher M."/>
            <person name="Eichinger L."/>
            <person name="Platzer M."/>
            <person name="Noegel A.A."/>
            <person name="Schaap P."/>
            <person name="Gloeckner G."/>
        </authorList>
    </citation>
    <scope>NUCLEOTIDE SEQUENCE [LARGE SCALE GENOMIC DNA]</scope>
    <source>
        <strain evidence="6">SH3</strain>
    </source>
</reference>
<dbReference type="InterPro" id="IPR000210">
    <property type="entry name" value="BTB/POZ_dom"/>
</dbReference>
<feature type="repeat" description="RCC1" evidence="2">
    <location>
        <begin position="427"/>
        <end position="478"/>
    </location>
</feature>